<proteinExistence type="predicted"/>
<protein>
    <recommendedName>
        <fullName evidence="2">SH3b domain-containing protein</fullName>
    </recommendedName>
</protein>
<dbReference type="InterPro" id="IPR010466">
    <property type="entry name" value="DUF1058"/>
</dbReference>
<reference evidence="1" key="1">
    <citation type="journal article" date="2015" name="Proc. Natl. Acad. Sci. U.S.A.">
        <title>Bacterial clade with the ribosomal RNA operon on a small plasmid rather than the chromosome.</title>
        <authorList>
            <person name="Anda M."/>
            <person name="Ohtsubo Y."/>
            <person name="Okubo T."/>
            <person name="Sugawara M."/>
            <person name="Nagata Y."/>
            <person name="Tsuda M."/>
            <person name="Minamisawa K."/>
            <person name="Mitsui H."/>
        </authorList>
    </citation>
    <scope>NUCLEOTIDE SEQUENCE</scope>
    <source>
        <strain evidence="1">DSM 15513</strain>
    </source>
</reference>
<dbReference type="Gene3D" id="2.30.30.40">
    <property type="entry name" value="SH3 Domains"/>
    <property type="match status" value="1"/>
</dbReference>
<dbReference type="AlphaFoldDB" id="A0A0P0ZAF1"/>
<sequence length="199" mass="22111">MQIEGLMPRTLIKSTIHSARSAVQAASRLLLAGSVFVVSLTTMPLPSAAVEVGRYSKLPLPRYVSLKSSRVNLRNGPGREHKVNWLYLKSGLPVEIIQEFDHWRKIRDADGTEGWVYHSLLSGERTAIAAPWLRGKDALVDVHMSPAKDAPLIVRMEPGVVSKVEKCNAGWCEIAVSERVGFVEQNEIWGVYPDEPIEN</sequence>
<dbReference type="EMBL" id="LC066397">
    <property type="protein sequence ID" value="BAT31188.1"/>
    <property type="molecule type" value="Genomic_DNA"/>
</dbReference>
<accession>A0A0P0ZAF1</accession>
<evidence type="ECO:0000313" key="1">
    <source>
        <dbReference type="EMBL" id="BAT31188.1"/>
    </source>
</evidence>
<dbReference type="Pfam" id="PF06347">
    <property type="entry name" value="SH3_4"/>
    <property type="match status" value="2"/>
</dbReference>
<evidence type="ECO:0008006" key="2">
    <source>
        <dbReference type="Google" id="ProtNLM"/>
    </source>
</evidence>
<organism evidence="1">
    <name type="scientific">Fulvimarina pelagi</name>
    <dbReference type="NCBI Taxonomy" id="217511"/>
    <lineage>
        <taxon>Bacteria</taxon>
        <taxon>Pseudomonadati</taxon>
        <taxon>Pseudomonadota</taxon>
        <taxon>Alphaproteobacteria</taxon>
        <taxon>Hyphomicrobiales</taxon>
        <taxon>Aurantimonadaceae</taxon>
        <taxon>Fulvimarina</taxon>
    </lineage>
</organism>
<name>A0A0P0ZAF1_9HYPH</name>